<dbReference type="EMBL" id="JADGJQ010000012">
    <property type="protein sequence ID" value="KAJ3181471.1"/>
    <property type="molecule type" value="Genomic_DNA"/>
</dbReference>
<proteinExistence type="predicted"/>
<accession>A0AAD5XSU4</accession>
<organism evidence="2 3">
    <name type="scientific">Geranomyces variabilis</name>
    <dbReference type="NCBI Taxonomy" id="109894"/>
    <lineage>
        <taxon>Eukaryota</taxon>
        <taxon>Fungi</taxon>
        <taxon>Fungi incertae sedis</taxon>
        <taxon>Chytridiomycota</taxon>
        <taxon>Chytridiomycota incertae sedis</taxon>
        <taxon>Chytridiomycetes</taxon>
        <taxon>Spizellomycetales</taxon>
        <taxon>Powellomycetaceae</taxon>
        <taxon>Geranomyces</taxon>
    </lineage>
</organism>
<evidence type="ECO:0000256" key="1">
    <source>
        <dbReference type="SAM" id="MobiDB-lite"/>
    </source>
</evidence>
<evidence type="ECO:0000313" key="3">
    <source>
        <dbReference type="Proteomes" id="UP001212152"/>
    </source>
</evidence>
<protein>
    <submittedName>
        <fullName evidence="2">Uncharacterized protein</fullName>
    </submittedName>
</protein>
<reference evidence="2" key="1">
    <citation type="submission" date="2020-05" db="EMBL/GenBank/DDBJ databases">
        <title>Phylogenomic resolution of chytrid fungi.</title>
        <authorList>
            <person name="Stajich J.E."/>
            <person name="Amses K."/>
            <person name="Simmons R."/>
            <person name="Seto K."/>
            <person name="Myers J."/>
            <person name="Bonds A."/>
            <person name="Quandt C.A."/>
            <person name="Barry K."/>
            <person name="Liu P."/>
            <person name="Grigoriev I."/>
            <person name="Longcore J.E."/>
            <person name="James T.Y."/>
        </authorList>
    </citation>
    <scope>NUCLEOTIDE SEQUENCE</scope>
    <source>
        <strain evidence="2">JEL0379</strain>
    </source>
</reference>
<dbReference type="AlphaFoldDB" id="A0AAD5XSU4"/>
<keyword evidence="3" id="KW-1185">Reference proteome</keyword>
<evidence type="ECO:0000313" key="2">
    <source>
        <dbReference type="EMBL" id="KAJ3181471.1"/>
    </source>
</evidence>
<name>A0AAD5XSU4_9FUNG</name>
<feature type="region of interest" description="Disordered" evidence="1">
    <location>
        <begin position="148"/>
        <end position="193"/>
    </location>
</feature>
<sequence>MPGHDFHLPPCSYPTAKPYSSFTTLLHRFGRYERERMRALLEAAAHANAAVGPSGQCLDDKDDCESLVGGGGRVRRMASGGLAGAREMSMDSLGKQIMNAAAAEMNNQRVALTPKQELKMELAKIKTAVDQLSRDNNCAVSTKQNVYANTNTPPQQQQPSTKPSAGGGGVGAAHREKPALTPLHNPNSLTASEKQKFMFVNGLMSRLDQRKGG</sequence>
<comment type="caution">
    <text evidence="2">The sequence shown here is derived from an EMBL/GenBank/DDBJ whole genome shotgun (WGS) entry which is preliminary data.</text>
</comment>
<gene>
    <name evidence="2" type="ORF">HDU87_001080</name>
</gene>
<dbReference type="Proteomes" id="UP001212152">
    <property type="component" value="Unassembled WGS sequence"/>
</dbReference>